<dbReference type="CDD" id="cd03801">
    <property type="entry name" value="GT4_PimA-like"/>
    <property type="match status" value="1"/>
</dbReference>
<keyword evidence="2" id="KW-0808">Transferase</keyword>
<evidence type="ECO:0000313" key="2">
    <source>
        <dbReference type="EMBL" id="GLQ75612.1"/>
    </source>
</evidence>
<evidence type="ECO:0000313" key="3">
    <source>
        <dbReference type="Proteomes" id="UP001156690"/>
    </source>
</evidence>
<dbReference type="PANTHER" id="PTHR12526">
    <property type="entry name" value="GLYCOSYLTRANSFERASE"/>
    <property type="match status" value="1"/>
</dbReference>
<dbReference type="Proteomes" id="UP001156690">
    <property type="component" value="Unassembled WGS sequence"/>
</dbReference>
<keyword evidence="3" id="KW-1185">Reference proteome</keyword>
<dbReference type="Pfam" id="PF13439">
    <property type="entry name" value="Glyco_transf_4"/>
    <property type="match status" value="1"/>
</dbReference>
<dbReference type="SUPFAM" id="SSF53756">
    <property type="entry name" value="UDP-Glycosyltransferase/glycogen phosphorylase"/>
    <property type="match status" value="1"/>
</dbReference>
<proteinExistence type="predicted"/>
<dbReference type="AlphaFoldDB" id="A0AAV5NZ16"/>
<sequence>MKKRNDALRVWLVLDSQSFGGIESHIVQLSLGLISLGCKAEVVFVKKYNSAHPMLPKLNDLSIPYRFLSGSPIDLFKQIKKEKPDAIHTHGYKASLYARLVRPFISPPIISTMHAGEIGSGKLKIYLWLERNTHFLSHHCFAVSSKIADRVKTPIPIIKNFINIEQSKFSNGEQIAFVGRLSEEKAPDRFLEMASNDLNHQYHVYGDGPMMQMLSATASENVVFHGQQADMSGVWQNIGLLVIPSHYEGLPMVALEAMSRSIPVVSTPVGDLPKLIQNGVNGWVNDYSLLPAAIAQWQSMPQVKKMAFKKMARRAIENSYSAQAVIPSLLQIYHQRIQD</sequence>
<dbReference type="GO" id="GO:0016757">
    <property type="term" value="F:glycosyltransferase activity"/>
    <property type="evidence" value="ECO:0007669"/>
    <property type="project" value="UniProtKB-ARBA"/>
</dbReference>
<dbReference type="Gene3D" id="3.40.50.2000">
    <property type="entry name" value="Glycogen Phosphorylase B"/>
    <property type="match status" value="2"/>
</dbReference>
<dbReference type="InterPro" id="IPR028098">
    <property type="entry name" value="Glyco_trans_4-like_N"/>
</dbReference>
<dbReference type="RefSeq" id="WP_126609730.1">
    <property type="nucleotide sequence ID" value="NZ_AP025144.1"/>
</dbReference>
<reference evidence="3" key="1">
    <citation type="journal article" date="2019" name="Int. J. Syst. Evol. Microbiol.">
        <title>The Global Catalogue of Microorganisms (GCM) 10K type strain sequencing project: providing services to taxonomists for standard genome sequencing and annotation.</title>
        <authorList>
            <consortium name="The Broad Institute Genomics Platform"/>
            <consortium name="The Broad Institute Genome Sequencing Center for Infectious Disease"/>
            <person name="Wu L."/>
            <person name="Ma J."/>
        </authorList>
    </citation>
    <scope>NUCLEOTIDE SEQUENCE [LARGE SCALE GENOMIC DNA]</scope>
    <source>
        <strain evidence="3">NBRC 15640</strain>
    </source>
</reference>
<dbReference type="Pfam" id="PF13692">
    <property type="entry name" value="Glyco_trans_1_4"/>
    <property type="match status" value="1"/>
</dbReference>
<gene>
    <name evidence="2" type="primary">sypH</name>
    <name evidence="2" type="ORF">GCM10007932_49740</name>
</gene>
<organism evidence="2 3">
    <name type="scientific">Vibrio penaeicida</name>
    <dbReference type="NCBI Taxonomy" id="104609"/>
    <lineage>
        <taxon>Bacteria</taxon>
        <taxon>Pseudomonadati</taxon>
        <taxon>Pseudomonadota</taxon>
        <taxon>Gammaproteobacteria</taxon>
        <taxon>Vibrionales</taxon>
        <taxon>Vibrionaceae</taxon>
        <taxon>Vibrio</taxon>
    </lineage>
</organism>
<feature type="domain" description="Glycosyltransferase subfamily 4-like N-terminal" evidence="1">
    <location>
        <begin position="19"/>
        <end position="165"/>
    </location>
</feature>
<protein>
    <submittedName>
        <fullName evidence="2">Glycosyl transferase</fullName>
    </submittedName>
</protein>
<evidence type="ECO:0000259" key="1">
    <source>
        <dbReference type="Pfam" id="PF13439"/>
    </source>
</evidence>
<dbReference type="EMBL" id="BSNX01000074">
    <property type="protein sequence ID" value="GLQ75612.1"/>
    <property type="molecule type" value="Genomic_DNA"/>
</dbReference>
<dbReference type="PANTHER" id="PTHR12526:SF637">
    <property type="entry name" value="GLYCOSYLTRANSFERASE EPSF-RELATED"/>
    <property type="match status" value="1"/>
</dbReference>
<accession>A0AAV5NZ16</accession>
<name>A0AAV5NZ16_9VIBR</name>
<comment type="caution">
    <text evidence="2">The sequence shown here is derived from an EMBL/GenBank/DDBJ whole genome shotgun (WGS) entry which is preliminary data.</text>
</comment>